<comment type="caution">
    <text evidence="1">The sequence shown here is derived from an EMBL/GenBank/DDBJ whole genome shotgun (WGS) entry which is preliminary data.</text>
</comment>
<accession>A0A5J4TKP0</accession>
<evidence type="ECO:0000313" key="1">
    <source>
        <dbReference type="EMBL" id="KAA6358934.1"/>
    </source>
</evidence>
<dbReference type="Proteomes" id="UP000324800">
    <property type="component" value="Unassembled WGS sequence"/>
</dbReference>
<proteinExistence type="predicted"/>
<dbReference type="EMBL" id="SNRW01029149">
    <property type="protein sequence ID" value="KAA6358934.1"/>
    <property type="molecule type" value="Genomic_DNA"/>
</dbReference>
<reference evidence="1 2" key="1">
    <citation type="submission" date="2019-03" db="EMBL/GenBank/DDBJ databases">
        <title>Single cell metagenomics reveals metabolic interactions within the superorganism composed of flagellate Streblomastix strix and complex community of Bacteroidetes bacteria on its surface.</title>
        <authorList>
            <person name="Treitli S.C."/>
            <person name="Kolisko M."/>
            <person name="Husnik F."/>
            <person name="Keeling P."/>
            <person name="Hampl V."/>
        </authorList>
    </citation>
    <scope>NUCLEOTIDE SEQUENCE [LARGE SCALE GENOMIC DNA]</scope>
    <source>
        <strain evidence="1">ST1C</strain>
    </source>
</reference>
<protein>
    <submittedName>
        <fullName evidence="1">Uncharacterized protein</fullName>
    </submittedName>
</protein>
<organism evidence="1 2">
    <name type="scientific">Streblomastix strix</name>
    <dbReference type="NCBI Taxonomy" id="222440"/>
    <lineage>
        <taxon>Eukaryota</taxon>
        <taxon>Metamonada</taxon>
        <taxon>Preaxostyla</taxon>
        <taxon>Oxymonadida</taxon>
        <taxon>Streblomastigidae</taxon>
        <taxon>Streblomastix</taxon>
    </lineage>
</organism>
<sequence length="77" mass="9175">MKEDISAYEEGNPFTQEKFLEYLQQEYPEKEASKGFIRSFVNRKDNEITEMIARPQQSQRFDLELTNVTAYRITYGL</sequence>
<gene>
    <name evidence="1" type="ORF">EZS28_045539</name>
</gene>
<name>A0A5J4TKP0_9EUKA</name>
<dbReference type="AlphaFoldDB" id="A0A5J4TKP0"/>
<evidence type="ECO:0000313" key="2">
    <source>
        <dbReference type="Proteomes" id="UP000324800"/>
    </source>
</evidence>